<dbReference type="InterPro" id="IPR016071">
    <property type="entry name" value="Staphylococal_nuclease_OB-fold"/>
</dbReference>
<dbReference type="Gene3D" id="2.40.50.90">
    <property type="match status" value="1"/>
</dbReference>
<dbReference type="SMART" id="SM00318">
    <property type="entry name" value="SNc"/>
    <property type="match status" value="1"/>
</dbReference>
<name>A0A9Q9CSH6_9FIRM</name>
<dbReference type="EMBL" id="CP071250">
    <property type="protein sequence ID" value="UUF09142.1"/>
    <property type="molecule type" value="Genomic_DNA"/>
</dbReference>
<reference evidence="2" key="1">
    <citation type="submission" date="2021-03" db="EMBL/GenBank/DDBJ databases">
        <title>Comparative Genomics and Metabolomics in the genus Turicibacter.</title>
        <authorList>
            <person name="Maki J."/>
            <person name="Looft T."/>
        </authorList>
    </citation>
    <scope>NUCLEOTIDE SEQUENCE</scope>
    <source>
        <strain evidence="2">ISU324</strain>
    </source>
</reference>
<organism evidence="2 3">
    <name type="scientific">Turicibacter bilis</name>
    <dbReference type="NCBI Taxonomy" id="2735723"/>
    <lineage>
        <taxon>Bacteria</taxon>
        <taxon>Bacillati</taxon>
        <taxon>Bacillota</taxon>
        <taxon>Erysipelotrichia</taxon>
        <taxon>Erysipelotrichales</taxon>
        <taxon>Turicibacteraceae</taxon>
        <taxon>Turicibacter</taxon>
    </lineage>
</organism>
<dbReference type="Proteomes" id="UP001058072">
    <property type="component" value="Chromosome"/>
</dbReference>
<dbReference type="RefSeq" id="WP_055244216.1">
    <property type="nucleotide sequence ID" value="NZ_CP071250.1"/>
</dbReference>
<dbReference type="GO" id="GO:0003676">
    <property type="term" value="F:nucleic acid binding"/>
    <property type="evidence" value="ECO:0007669"/>
    <property type="project" value="InterPro"/>
</dbReference>
<proteinExistence type="predicted"/>
<gene>
    <name evidence="2" type="ORF">J0J70_03885</name>
</gene>
<sequence length="185" mass="21129">MKYRHLNKWIKQLPTPAKALVIIGLIILTIVFGEPAIDKIEQLFNNSNIQLETVTLKRVVDGDTIIVTNQAGSDLRVRLIGIDTPESVHPDANKNTAEGQLASDYTKEQLKKNQTLYLEYDEELHDQYGRTLAYVWLTNNVDSNDIEDISNYMYNAKLIIDGYAVAKKFPPNIKYAEIFKQLETK</sequence>
<dbReference type="GO" id="GO:0004518">
    <property type="term" value="F:nuclease activity"/>
    <property type="evidence" value="ECO:0007669"/>
    <property type="project" value="InterPro"/>
</dbReference>
<evidence type="ECO:0000259" key="1">
    <source>
        <dbReference type="PROSITE" id="PS50830"/>
    </source>
</evidence>
<protein>
    <submittedName>
        <fullName evidence="2">Thermonuclease family protein</fullName>
    </submittedName>
</protein>
<dbReference type="AlphaFoldDB" id="A0A9Q9CSH6"/>
<accession>A0A9Q9CSH6</accession>
<dbReference type="Pfam" id="PF00565">
    <property type="entry name" value="SNase"/>
    <property type="match status" value="1"/>
</dbReference>
<dbReference type="InterPro" id="IPR002071">
    <property type="entry name" value="Thermonucl_AS"/>
</dbReference>
<evidence type="ECO:0000313" key="2">
    <source>
        <dbReference type="EMBL" id="UUF09142.1"/>
    </source>
</evidence>
<dbReference type="PROSITE" id="PS01123">
    <property type="entry name" value="TNASE_1"/>
    <property type="match status" value="1"/>
</dbReference>
<feature type="domain" description="TNase-like" evidence="1">
    <location>
        <begin position="50"/>
        <end position="185"/>
    </location>
</feature>
<dbReference type="SUPFAM" id="SSF50199">
    <property type="entry name" value="Staphylococcal nuclease"/>
    <property type="match status" value="1"/>
</dbReference>
<evidence type="ECO:0000313" key="3">
    <source>
        <dbReference type="Proteomes" id="UP001058072"/>
    </source>
</evidence>
<dbReference type="PROSITE" id="PS50830">
    <property type="entry name" value="TNASE_3"/>
    <property type="match status" value="1"/>
</dbReference>
<dbReference type="InterPro" id="IPR035437">
    <property type="entry name" value="SNase_OB-fold_sf"/>
</dbReference>